<dbReference type="AlphaFoldDB" id="A0A077ZCT2"/>
<name>A0A077ZCT2_TRITR</name>
<evidence type="ECO:0000313" key="1">
    <source>
        <dbReference type="EMBL" id="CDW58211.1"/>
    </source>
</evidence>
<gene>
    <name evidence="1" type="ORF">TTRE_0000651701</name>
</gene>
<accession>A0A077ZCT2</accession>
<dbReference type="PANTHER" id="PTHR47331:SF1">
    <property type="entry name" value="GAG-LIKE PROTEIN"/>
    <property type="match status" value="1"/>
</dbReference>
<dbReference type="OrthoDB" id="5920525at2759"/>
<dbReference type="EMBL" id="HG806286">
    <property type="protein sequence ID" value="CDW58211.1"/>
    <property type="molecule type" value="Genomic_DNA"/>
</dbReference>
<protein>
    <submittedName>
        <fullName evidence="1">Tas retrotransposon peptidase A16 superfamily</fullName>
    </submittedName>
</protein>
<dbReference type="PANTHER" id="PTHR47331">
    <property type="entry name" value="PHD-TYPE DOMAIN-CONTAINING PROTEIN"/>
    <property type="match status" value="1"/>
</dbReference>
<dbReference type="Proteomes" id="UP000030665">
    <property type="component" value="Unassembled WGS sequence"/>
</dbReference>
<organism evidence="1 2">
    <name type="scientific">Trichuris trichiura</name>
    <name type="common">Whipworm</name>
    <name type="synonym">Trichocephalus trichiurus</name>
    <dbReference type="NCBI Taxonomy" id="36087"/>
    <lineage>
        <taxon>Eukaryota</taxon>
        <taxon>Metazoa</taxon>
        <taxon>Ecdysozoa</taxon>
        <taxon>Nematoda</taxon>
        <taxon>Enoplea</taxon>
        <taxon>Dorylaimia</taxon>
        <taxon>Trichinellida</taxon>
        <taxon>Trichuridae</taxon>
        <taxon>Trichuris</taxon>
    </lineage>
</organism>
<reference evidence="1" key="1">
    <citation type="submission" date="2014-01" db="EMBL/GenBank/DDBJ databases">
        <authorList>
            <person name="Aslett M."/>
        </authorList>
    </citation>
    <scope>NUCLEOTIDE SEQUENCE</scope>
</reference>
<proteinExistence type="predicted"/>
<sequence>MTAQGTLKSASGGRSNVTVLLDVGSQRSFIRKDITERLRLEGHSEKRSDTYESIGRNHASQQCGVAFDRERYTVSQPWKTEDLFLPDNYHMALQRLKQTETRLSRGASLNTAHREEMNKYIRNGRVEKTNRKGLEGRTWCLPHHMVVRHDKTKNHEEVHDILNNMYVGDFITSCNTVEDARRIVKNTSHLLQTAGFRLTKWSGNVQESLEGLARADVQC</sequence>
<dbReference type="STRING" id="36087.A0A077ZCT2"/>
<reference evidence="1" key="2">
    <citation type="submission" date="2014-03" db="EMBL/GenBank/DDBJ databases">
        <title>The whipworm genome and dual-species transcriptomics of an intimate host-pathogen interaction.</title>
        <authorList>
            <person name="Foth B.J."/>
            <person name="Tsai I.J."/>
            <person name="Reid A.J."/>
            <person name="Bancroft A.J."/>
            <person name="Nichol S."/>
            <person name="Tracey A."/>
            <person name="Holroyd N."/>
            <person name="Cotton J.A."/>
            <person name="Stanley E.J."/>
            <person name="Zarowiecki M."/>
            <person name="Liu J.Z."/>
            <person name="Huckvale T."/>
            <person name="Cooper P.J."/>
            <person name="Grencis R.K."/>
            <person name="Berriman M."/>
        </authorList>
    </citation>
    <scope>NUCLEOTIDE SEQUENCE [LARGE SCALE GENOMIC DNA]</scope>
</reference>
<evidence type="ECO:0000313" key="2">
    <source>
        <dbReference type="Proteomes" id="UP000030665"/>
    </source>
</evidence>
<keyword evidence="2" id="KW-1185">Reference proteome</keyword>